<keyword evidence="2" id="KW-0808">Transferase</keyword>
<keyword evidence="1" id="KW-0472">Membrane</keyword>
<sequence>MNSNILGLIISFPFLAVVIAVGILLKRLFSISSESMRKFIHIGVSNWWFIEVNYFTSLGYALLGPIAFIILNSLFTFLGWGKSLGMDDKKRNYGLIYFPITLLILVILQFQGVVSSLSCTIAVMIMGYGDGLAALIGAKWGKKKLPLTFAVKSYLGSLVMAVVSFIVTFIGLVAFTSVGLPTVVLVSLVIGLLCSAAEAVTPFGLDNITVPFLALLVLEVLL</sequence>
<feature type="transmembrane region" description="Helical" evidence="1">
    <location>
        <begin position="153"/>
        <end position="172"/>
    </location>
</feature>
<dbReference type="GO" id="GO:0010276">
    <property type="term" value="F:phytol kinase activity"/>
    <property type="evidence" value="ECO:0007669"/>
    <property type="project" value="UniProtKB-EC"/>
</dbReference>
<dbReference type="AlphaFoldDB" id="A0A644WX41"/>
<dbReference type="PANTHER" id="PTHR31303">
    <property type="entry name" value="CTP-DEPENDENT DIACYLGLYCEROL KINASE 1"/>
    <property type="match status" value="1"/>
</dbReference>
<comment type="caution">
    <text evidence="2">The sequence shown here is derived from an EMBL/GenBank/DDBJ whole genome shotgun (WGS) entry which is preliminary data.</text>
</comment>
<feature type="transmembrane region" description="Helical" evidence="1">
    <location>
        <begin position="6"/>
        <end position="26"/>
    </location>
</feature>
<dbReference type="InterPro" id="IPR037997">
    <property type="entry name" value="Dgk1-like"/>
</dbReference>
<gene>
    <name evidence="2" type="primary">vte5_1</name>
    <name evidence="2" type="ORF">SDC9_54360</name>
</gene>
<evidence type="ECO:0000256" key="1">
    <source>
        <dbReference type="SAM" id="Phobius"/>
    </source>
</evidence>
<reference evidence="2" key="1">
    <citation type="submission" date="2019-08" db="EMBL/GenBank/DDBJ databases">
        <authorList>
            <person name="Kucharzyk K."/>
            <person name="Murdoch R.W."/>
            <person name="Higgins S."/>
            <person name="Loffler F."/>
        </authorList>
    </citation>
    <scope>NUCLEOTIDE SEQUENCE</scope>
</reference>
<keyword evidence="1" id="KW-1133">Transmembrane helix</keyword>
<dbReference type="GO" id="GO:0004143">
    <property type="term" value="F:ATP-dependent diacylglycerol kinase activity"/>
    <property type="evidence" value="ECO:0007669"/>
    <property type="project" value="InterPro"/>
</dbReference>
<dbReference type="EMBL" id="VSSQ01001405">
    <property type="protein sequence ID" value="MPM08048.1"/>
    <property type="molecule type" value="Genomic_DNA"/>
</dbReference>
<keyword evidence="1" id="KW-0812">Transmembrane</keyword>
<dbReference type="PANTHER" id="PTHR31303:SF1">
    <property type="entry name" value="CTP-DEPENDENT DIACYLGLYCEROL KINASE 1"/>
    <property type="match status" value="1"/>
</dbReference>
<dbReference type="EC" id="2.7.1.182" evidence="2"/>
<name>A0A644WX41_9ZZZZ</name>
<feature type="transmembrane region" description="Helical" evidence="1">
    <location>
        <begin position="93"/>
        <end position="114"/>
    </location>
</feature>
<feature type="transmembrane region" description="Helical" evidence="1">
    <location>
        <begin position="178"/>
        <end position="196"/>
    </location>
</feature>
<accession>A0A644WX41</accession>
<feature type="transmembrane region" description="Helical" evidence="1">
    <location>
        <begin position="62"/>
        <end position="81"/>
    </location>
</feature>
<keyword evidence="2" id="KW-0418">Kinase</keyword>
<organism evidence="2">
    <name type="scientific">bioreactor metagenome</name>
    <dbReference type="NCBI Taxonomy" id="1076179"/>
    <lineage>
        <taxon>unclassified sequences</taxon>
        <taxon>metagenomes</taxon>
        <taxon>ecological metagenomes</taxon>
    </lineage>
</organism>
<proteinExistence type="predicted"/>
<protein>
    <submittedName>
        <fullName evidence="2">Phytol kinase</fullName>
        <ecNumber evidence="2">2.7.1.182</ecNumber>
    </submittedName>
</protein>
<evidence type="ECO:0000313" key="2">
    <source>
        <dbReference type="EMBL" id="MPM08048.1"/>
    </source>
</evidence>